<feature type="domain" description="CCHC-type" evidence="24">
    <location>
        <begin position="305"/>
        <end position="322"/>
    </location>
</feature>
<dbReference type="InterPro" id="IPR023780">
    <property type="entry name" value="Chromo_domain"/>
</dbReference>
<dbReference type="GO" id="GO:0003723">
    <property type="term" value="F:RNA binding"/>
    <property type="evidence" value="ECO:0007669"/>
    <property type="project" value="UniProtKB-KW"/>
</dbReference>
<dbReference type="EMBL" id="JADCTT010000023">
    <property type="protein sequence ID" value="KAF9742181.1"/>
    <property type="molecule type" value="Genomic_DNA"/>
</dbReference>
<proteinExistence type="predicted"/>
<dbReference type="Pfam" id="PF17917">
    <property type="entry name" value="RT_RNaseH"/>
    <property type="match status" value="1"/>
</dbReference>
<dbReference type="SMART" id="SM00298">
    <property type="entry name" value="CHROMO"/>
    <property type="match status" value="1"/>
</dbReference>
<evidence type="ECO:0000259" key="25">
    <source>
        <dbReference type="PROSITE" id="PS50878"/>
    </source>
</evidence>
<dbReference type="Pfam" id="PF00385">
    <property type="entry name" value="Chromo"/>
    <property type="match status" value="1"/>
</dbReference>
<dbReference type="GO" id="GO:0015074">
    <property type="term" value="P:DNA integration"/>
    <property type="evidence" value="ECO:0007669"/>
    <property type="project" value="UniProtKB-KW"/>
</dbReference>
<keyword evidence="5" id="KW-0808">Transferase</keyword>
<evidence type="ECO:0000256" key="12">
    <source>
        <dbReference type="ARBA" id="ARBA00022842"/>
    </source>
</evidence>
<feature type="compositionally biased region" description="Low complexity" evidence="22">
    <location>
        <begin position="1"/>
        <end position="19"/>
    </location>
</feature>
<keyword evidence="20" id="KW-0862">Zinc</keyword>
<evidence type="ECO:0000256" key="9">
    <source>
        <dbReference type="ARBA" id="ARBA00022750"/>
    </source>
</evidence>
<comment type="caution">
    <text evidence="27">The sequence shown here is derived from an EMBL/GenBank/DDBJ whole genome shotgun (WGS) entry which is preliminary data.</text>
</comment>
<dbReference type="CDD" id="cd00303">
    <property type="entry name" value="retropepsin_like"/>
    <property type="match status" value="1"/>
</dbReference>
<dbReference type="Gene3D" id="2.40.70.10">
    <property type="entry name" value="Acid Proteases"/>
    <property type="match status" value="1"/>
</dbReference>
<keyword evidence="21" id="KW-0175">Coiled coil</keyword>
<dbReference type="SMART" id="SM00343">
    <property type="entry name" value="ZnF_C2HC"/>
    <property type="match status" value="1"/>
</dbReference>
<evidence type="ECO:0000256" key="19">
    <source>
        <dbReference type="ARBA" id="ARBA00023172"/>
    </source>
</evidence>
<evidence type="ECO:0000256" key="2">
    <source>
        <dbReference type="ARBA" id="ARBA00011353"/>
    </source>
</evidence>
<evidence type="ECO:0000259" key="24">
    <source>
        <dbReference type="PROSITE" id="PS50158"/>
    </source>
</evidence>
<keyword evidence="20" id="KW-0863">Zinc-finger</keyword>
<comment type="subcellular location">
    <subcellularLocation>
        <location evidence="1">Mitochondrion</location>
    </subcellularLocation>
</comment>
<dbReference type="Gene3D" id="3.30.420.10">
    <property type="entry name" value="Ribonuclease H-like superfamily/Ribonuclease H"/>
    <property type="match status" value="2"/>
</dbReference>
<evidence type="ECO:0000256" key="14">
    <source>
        <dbReference type="ARBA" id="ARBA00022908"/>
    </source>
</evidence>
<dbReference type="GO" id="GO:0005634">
    <property type="term" value="C:nucleus"/>
    <property type="evidence" value="ECO:0007669"/>
    <property type="project" value="UniProtKB-ARBA"/>
</dbReference>
<dbReference type="InterPro" id="IPR043502">
    <property type="entry name" value="DNA/RNA_pol_sf"/>
</dbReference>
<dbReference type="Gene3D" id="3.30.70.270">
    <property type="match status" value="2"/>
</dbReference>
<keyword evidence="8" id="KW-0479">Metal-binding</keyword>
<dbReference type="GO" id="GO:0003964">
    <property type="term" value="F:RNA-directed DNA polymerase activity"/>
    <property type="evidence" value="ECO:0007669"/>
    <property type="project" value="UniProtKB-KW"/>
</dbReference>
<keyword evidence="16" id="KW-0239">DNA-directed DNA polymerase</keyword>
<dbReference type="GO" id="GO:0005739">
    <property type="term" value="C:mitochondrion"/>
    <property type="evidence" value="ECO:0007669"/>
    <property type="project" value="UniProtKB-SubCell"/>
</dbReference>
<evidence type="ECO:0000256" key="22">
    <source>
        <dbReference type="SAM" id="MobiDB-lite"/>
    </source>
</evidence>
<keyword evidence="18" id="KW-0496">Mitochondrion</keyword>
<sequence>MAAAVPQAQQHHAPAAANNPPAPHADDAMDEDNSDSSSSSNNDAEVELLREQILQLQEHLATMQQEMATATNLMGQQAAQNANLQAQAQAVANGREPGTLLKPPAPEMFDGTQAKLQGFVTQLRVHFNYFPVTLNTDERRVTYAHSRLKGSALDWFEPVMREYLSGHGSQRTMSIMTNFDYFVEVLYQTFGIQDEKRKAEHEINLLTQTGSASVFSTKYLQLLAKTGWDYEHAMSHYFDRLKKEVQEELYKEDRPASIHDYITMAIRIDDRQYQWRICKQRTNYHANTVSGTYAGPMELGAVEKRKCYNCNEIGHISPQCPKPKRQKNWKPAKEGKKQLGATGKTETKTLGMVRKTAQETNPTTTVVPVFSRTPTAAFTKILEPGQHWDQSVSRERYEQGEDILELGPLTRYEYVFCYANSLIPKTSEERERYVLARDEIEAEHNELHAYHQKKMQEQNPDTDLGLVVYGKNTVDAIRHRGNGYDIPTCMKTAGIRDHPAESWMTCYDTWCQTHWKAKTKNDFFPCPNGRIPIKLEDIQTIRFTYRRYGMGPYAIFEEDLEEYPIECTYGELPVEMCREPWCKVHKDEKLELWHDQKCAEDQATHACNGQIERCNDWSSDSGELGITSTDEKEWGAAYEELTAPTQINEVEEWTKKFRQYLPKGVTQPNTLEELLSYVPINANWHKQLKERVNQAKNDLNRQRTLGAIEAGSSIHILTEIEIEGNRLTAFVDCGAQENYISPAVINRLRLPWRKKKETYAVANVEGSKFEYNNGIVDSETDHLTTKIQGKKFDVIYDLWNKESDAWHKYVRARHLEEEERLKNIPEEYRIYDKLFKETLETGLPEHSQWDHEISIIEEGEPAFHKLYNLTEPQLQTLREYIDDMLAKGYIRLSTSSAGYPVMFVPKKNGKLRLVVDYRQLNKITRKDRTPLPLITELRDRLWGKQWFTALDLKGAYNLIRIKEGDEWKTAFRTKFGLYEYLVMPFGLTNAPATFQRMINQVLREYLDIFVVVYLDDILIFSDDLETHKEHVHKVLKKLEDAKLLVEPEKSYFHVQEVNFLGHTIRPNEIRMEQGKIAAVKDWEIPKTVKEVQAFLGFANYYRRFIKDYGKIAAPLHDITKKGIEFQWDDKQQEAFNKIKNRILSEPVLRMFDPTREVELETDASDYAIGAQLGQRDDKGVLHPVAFFSKKLHGAELNYPIYDKEFMAIMRVFEEFEHYCLGTIHKVKVYTDHKNIQYFATTQQLNGRQIRYAEYLSQFDYEIIHRKGSENGRADALSRKPEYEQTVPKTNGQLLTMNNKGHLVQKALGATLKETAHIKVQIDTIPSLEKLQQEARMALIKEIHEHPLSGHQGVKKTLDRIKRHHDYPGLRKEVQTVVSECDTCARIKSARYKLYGELKPVSVPERPWQSVSFDHIVKLPKSKEPMTGVEYDSILVVIDRLTKYGHFIPYKEASSAEDLAYQFLRHVVSHHGLPDEIISDRGTTFASNNGQMERLNQTLEQYLRAYINYEQDNWVQLLPTAQIAYNSSVQESTQLSPMYANYGYEPEFQNRPELDGPDAPAAILTKEILHSLHAEMKTELEFIQKRMKKYYDKTRLKGPILKEGDKVYLLRKNITTTRPSDKLDYKKLGPFKILKKKSDTNYELSLPDTMYIHPIFHILLLEKAPENAPDQDHPIEVYEEEYEPEKILKKEVRNGQTFYLIKWKGYDENDNIWEPVKHLKKCQHLIRQFHRKKKDQRIGLGMQVRLPELALAPAPPDDFFLRFLPLLLFQLFHIVQPLLQHLHTLLAKLFLYLAQPGNSRKGLIYLTLPLEEQILCTTLLILQTRQLSVDLLN</sequence>
<dbReference type="InterPro" id="IPR036397">
    <property type="entry name" value="RNaseH_sf"/>
</dbReference>
<evidence type="ECO:0000256" key="15">
    <source>
        <dbReference type="ARBA" id="ARBA00022918"/>
    </source>
</evidence>
<dbReference type="InterPro" id="IPR045358">
    <property type="entry name" value="Ty3_capsid"/>
</dbReference>
<dbReference type="GO" id="GO:0006310">
    <property type="term" value="P:DNA recombination"/>
    <property type="evidence" value="ECO:0007669"/>
    <property type="project" value="UniProtKB-KW"/>
</dbReference>
<dbReference type="InterPro" id="IPR001878">
    <property type="entry name" value="Znf_CCHC"/>
</dbReference>
<dbReference type="GO" id="GO:0008270">
    <property type="term" value="F:zinc ion binding"/>
    <property type="evidence" value="ECO:0007669"/>
    <property type="project" value="UniProtKB-KW"/>
</dbReference>
<feature type="coiled-coil region" evidence="21">
    <location>
        <begin position="46"/>
        <end position="73"/>
    </location>
</feature>
<dbReference type="Gene3D" id="1.10.340.70">
    <property type="match status" value="1"/>
</dbReference>
<keyword evidence="19" id="KW-0233">DNA recombination</keyword>
<dbReference type="Pfam" id="PF00098">
    <property type="entry name" value="zf-CCHC"/>
    <property type="match status" value="1"/>
</dbReference>
<evidence type="ECO:0000256" key="4">
    <source>
        <dbReference type="ARBA" id="ARBA00022670"/>
    </source>
</evidence>
<dbReference type="InterPro" id="IPR021109">
    <property type="entry name" value="Peptidase_aspartic_dom_sf"/>
</dbReference>
<keyword evidence="4" id="KW-0645">Protease</keyword>
<feature type="domain" description="Reverse transcriptase" evidence="25">
    <location>
        <begin position="885"/>
        <end position="1064"/>
    </location>
</feature>
<organism evidence="27 28">
    <name type="scientific">Bionectria ochroleuca</name>
    <name type="common">Gliocladium roseum</name>
    <dbReference type="NCBI Taxonomy" id="29856"/>
    <lineage>
        <taxon>Eukaryota</taxon>
        <taxon>Fungi</taxon>
        <taxon>Dikarya</taxon>
        <taxon>Ascomycota</taxon>
        <taxon>Pezizomycotina</taxon>
        <taxon>Sordariomycetes</taxon>
        <taxon>Hypocreomycetidae</taxon>
        <taxon>Hypocreales</taxon>
        <taxon>Bionectriaceae</taxon>
        <taxon>Clonostachys</taxon>
    </lineage>
</organism>
<keyword evidence="14" id="KW-0229">DNA integration</keyword>
<gene>
    <name evidence="27" type="ORF">IM811_009689</name>
</gene>
<dbReference type="GO" id="GO:0004519">
    <property type="term" value="F:endonuclease activity"/>
    <property type="evidence" value="ECO:0007669"/>
    <property type="project" value="UniProtKB-KW"/>
</dbReference>
<dbReference type="SUPFAM" id="SSF56672">
    <property type="entry name" value="DNA/RNA polymerases"/>
    <property type="match status" value="1"/>
</dbReference>
<dbReference type="InterPro" id="IPR012337">
    <property type="entry name" value="RNaseH-like_sf"/>
</dbReference>
<dbReference type="Pfam" id="PF17921">
    <property type="entry name" value="Integrase_H2C2"/>
    <property type="match status" value="1"/>
</dbReference>
<dbReference type="EC" id="2.7.7.49" evidence="3"/>
<keyword evidence="9" id="KW-0064">Aspartyl protease</keyword>
<dbReference type="SUPFAM" id="SSF57756">
    <property type="entry name" value="Retrovirus zinc finger-like domains"/>
    <property type="match status" value="1"/>
</dbReference>
<keyword evidence="13" id="KW-0694">RNA-binding</keyword>
<dbReference type="InterPro" id="IPR041373">
    <property type="entry name" value="RT_RNaseH"/>
</dbReference>
<reference evidence="27" key="1">
    <citation type="submission" date="2020-10" db="EMBL/GenBank/DDBJ databases">
        <title>High-Quality Genome Resource of Clonostachys rosea strain S41 by Oxford Nanopore Long-Read Sequencing.</title>
        <authorList>
            <person name="Wang H."/>
        </authorList>
    </citation>
    <scope>NUCLEOTIDE SEQUENCE</scope>
    <source>
        <strain evidence="27">S41</strain>
    </source>
</reference>
<keyword evidence="15" id="KW-0695">RNA-directed DNA polymerase</keyword>
<comment type="subunit">
    <text evidence="2">Component of the NuA4 histone acetyltransferase complex.</text>
</comment>
<evidence type="ECO:0000313" key="27">
    <source>
        <dbReference type="EMBL" id="KAF9742181.1"/>
    </source>
</evidence>
<dbReference type="InterPro" id="IPR000953">
    <property type="entry name" value="Chromo/chromo_shadow_dom"/>
</dbReference>
<dbReference type="InterPro" id="IPR000477">
    <property type="entry name" value="RT_dom"/>
</dbReference>
<dbReference type="GO" id="GO:0003887">
    <property type="term" value="F:DNA-directed DNA polymerase activity"/>
    <property type="evidence" value="ECO:0007669"/>
    <property type="project" value="UniProtKB-KW"/>
</dbReference>
<feature type="domain" description="Chromo" evidence="23">
    <location>
        <begin position="1681"/>
        <end position="1740"/>
    </location>
</feature>
<dbReference type="GO" id="GO:0004190">
    <property type="term" value="F:aspartic-type endopeptidase activity"/>
    <property type="evidence" value="ECO:0007669"/>
    <property type="project" value="UniProtKB-KW"/>
</dbReference>
<evidence type="ECO:0000256" key="3">
    <source>
        <dbReference type="ARBA" id="ARBA00012493"/>
    </source>
</evidence>
<dbReference type="Gene3D" id="4.10.60.10">
    <property type="entry name" value="Zinc finger, CCHC-type"/>
    <property type="match status" value="1"/>
</dbReference>
<evidence type="ECO:0000313" key="28">
    <source>
        <dbReference type="Proteomes" id="UP000616885"/>
    </source>
</evidence>
<dbReference type="PROSITE" id="PS50158">
    <property type="entry name" value="ZF_CCHC"/>
    <property type="match status" value="1"/>
</dbReference>
<evidence type="ECO:0000256" key="10">
    <source>
        <dbReference type="ARBA" id="ARBA00022759"/>
    </source>
</evidence>
<evidence type="ECO:0000256" key="20">
    <source>
        <dbReference type="PROSITE-ProRule" id="PRU00047"/>
    </source>
</evidence>
<dbReference type="SUPFAM" id="SSF53098">
    <property type="entry name" value="Ribonuclease H-like"/>
    <property type="match status" value="1"/>
</dbReference>
<dbReference type="Pfam" id="PF00078">
    <property type="entry name" value="RVT_1"/>
    <property type="match status" value="1"/>
</dbReference>
<dbReference type="CDD" id="cd09274">
    <property type="entry name" value="RNase_HI_RT_Ty3"/>
    <property type="match status" value="1"/>
</dbReference>
<feature type="domain" description="Integrase catalytic" evidence="26">
    <location>
        <begin position="1402"/>
        <end position="1505"/>
    </location>
</feature>
<dbReference type="Pfam" id="PF19259">
    <property type="entry name" value="Ty3_capsid"/>
    <property type="match status" value="1"/>
</dbReference>
<dbReference type="Gene3D" id="3.10.10.10">
    <property type="entry name" value="HIV Type 1 Reverse Transcriptase, subunit A, domain 1"/>
    <property type="match status" value="1"/>
</dbReference>
<dbReference type="Pfam" id="PF24626">
    <property type="entry name" value="SH3_Tf2-1"/>
    <property type="match status" value="1"/>
</dbReference>
<keyword evidence="17" id="KW-0238">DNA-binding</keyword>
<dbReference type="Gene3D" id="2.40.50.40">
    <property type="match status" value="1"/>
</dbReference>
<keyword evidence="10" id="KW-0255">Endonuclease</keyword>
<dbReference type="InterPro" id="IPR016197">
    <property type="entry name" value="Chromo-like_dom_sf"/>
</dbReference>
<evidence type="ECO:0000256" key="7">
    <source>
        <dbReference type="ARBA" id="ARBA00022722"/>
    </source>
</evidence>
<evidence type="ECO:0000256" key="18">
    <source>
        <dbReference type="ARBA" id="ARBA00023128"/>
    </source>
</evidence>
<evidence type="ECO:0000256" key="17">
    <source>
        <dbReference type="ARBA" id="ARBA00023125"/>
    </source>
</evidence>
<dbReference type="InterPro" id="IPR041588">
    <property type="entry name" value="Integrase_H2C2"/>
</dbReference>
<dbReference type="PROSITE" id="PS50878">
    <property type="entry name" value="RT_POL"/>
    <property type="match status" value="1"/>
</dbReference>
<evidence type="ECO:0000256" key="8">
    <source>
        <dbReference type="ARBA" id="ARBA00022723"/>
    </source>
</evidence>
<dbReference type="CDD" id="cd01647">
    <property type="entry name" value="RT_LTR"/>
    <property type="match status" value="1"/>
</dbReference>
<protein>
    <recommendedName>
        <fullName evidence="3">RNA-directed DNA polymerase</fullName>
        <ecNumber evidence="3">2.7.7.49</ecNumber>
    </recommendedName>
</protein>
<evidence type="ECO:0000256" key="6">
    <source>
        <dbReference type="ARBA" id="ARBA00022695"/>
    </source>
</evidence>
<dbReference type="PROSITE" id="PS50994">
    <property type="entry name" value="INTEGRASE"/>
    <property type="match status" value="1"/>
</dbReference>
<dbReference type="FunFam" id="3.30.70.270:FF:000063">
    <property type="entry name" value="Zinc knuckle domaincontaining protein"/>
    <property type="match status" value="1"/>
</dbReference>
<keyword evidence="6" id="KW-0548">Nucleotidyltransferase</keyword>
<dbReference type="InterPro" id="IPR056924">
    <property type="entry name" value="SH3_Tf2-1"/>
</dbReference>
<dbReference type="GO" id="GO:0003677">
    <property type="term" value="F:DNA binding"/>
    <property type="evidence" value="ECO:0007669"/>
    <property type="project" value="UniProtKB-KW"/>
</dbReference>
<keyword evidence="12" id="KW-0460">Magnesium</keyword>
<evidence type="ECO:0000256" key="16">
    <source>
        <dbReference type="ARBA" id="ARBA00022932"/>
    </source>
</evidence>
<dbReference type="PROSITE" id="PS50013">
    <property type="entry name" value="CHROMO_2"/>
    <property type="match status" value="1"/>
</dbReference>
<dbReference type="Proteomes" id="UP000616885">
    <property type="component" value="Unassembled WGS sequence"/>
</dbReference>
<dbReference type="PANTHER" id="PTHR37984">
    <property type="entry name" value="PROTEIN CBG26694"/>
    <property type="match status" value="1"/>
</dbReference>
<name>A0A8H7K5I0_BIOOC</name>
<keyword evidence="11" id="KW-0378">Hydrolase</keyword>
<dbReference type="CDD" id="cd00024">
    <property type="entry name" value="CD_CSD"/>
    <property type="match status" value="1"/>
</dbReference>
<evidence type="ECO:0000259" key="26">
    <source>
        <dbReference type="PROSITE" id="PS50994"/>
    </source>
</evidence>
<evidence type="ECO:0000256" key="11">
    <source>
        <dbReference type="ARBA" id="ARBA00022801"/>
    </source>
</evidence>
<feature type="region of interest" description="Disordered" evidence="22">
    <location>
        <begin position="1"/>
        <end position="45"/>
    </location>
</feature>
<accession>A0A8H7K5I0</accession>
<evidence type="ECO:0000256" key="13">
    <source>
        <dbReference type="ARBA" id="ARBA00022884"/>
    </source>
</evidence>
<evidence type="ECO:0000256" key="5">
    <source>
        <dbReference type="ARBA" id="ARBA00022679"/>
    </source>
</evidence>
<evidence type="ECO:0000256" key="1">
    <source>
        <dbReference type="ARBA" id="ARBA00004173"/>
    </source>
</evidence>
<dbReference type="InterPro" id="IPR050951">
    <property type="entry name" value="Retrovirus_Pol_polyprotein"/>
</dbReference>
<dbReference type="PANTHER" id="PTHR37984:SF5">
    <property type="entry name" value="PROTEIN NYNRIN-LIKE"/>
    <property type="match status" value="1"/>
</dbReference>
<dbReference type="SUPFAM" id="SSF54160">
    <property type="entry name" value="Chromo domain-like"/>
    <property type="match status" value="1"/>
</dbReference>
<evidence type="ECO:0000259" key="23">
    <source>
        <dbReference type="PROSITE" id="PS50013"/>
    </source>
</evidence>
<dbReference type="InterPro" id="IPR036875">
    <property type="entry name" value="Znf_CCHC_sf"/>
</dbReference>
<evidence type="ECO:0000256" key="21">
    <source>
        <dbReference type="SAM" id="Coils"/>
    </source>
</evidence>
<dbReference type="InterPro" id="IPR001584">
    <property type="entry name" value="Integrase_cat-core"/>
</dbReference>
<keyword evidence="7" id="KW-0540">Nuclease</keyword>
<dbReference type="GO" id="GO:0006338">
    <property type="term" value="P:chromatin remodeling"/>
    <property type="evidence" value="ECO:0007669"/>
    <property type="project" value="UniProtKB-ARBA"/>
</dbReference>
<dbReference type="InterPro" id="IPR043128">
    <property type="entry name" value="Rev_trsase/Diguanyl_cyclase"/>
</dbReference>
<dbReference type="GO" id="GO:0006508">
    <property type="term" value="P:proteolysis"/>
    <property type="evidence" value="ECO:0007669"/>
    <property type="project" value="UniProtKB-KW"/>
</dbReference>